<evidence type="ECO:0000313" key="3">
    <source>
        <dbReference type="RefSeq" id="XP_018019134.2"/>
    </source>
</evidence>
<feature type="signal peptide" evidence="1">
    <location>
        <begin position="1"/>
        <end position="19"/>
    </location>
</feature>
<reference evidence="3" key="1">
    <citation type="submission" date="2025-08" db="UniProtKB">
        <authorList>
            <consortium name="RefSeq"/>
        </authorList>
    </citation>
    <scope>IDENTIFICATION</scope>
    <source>
        <tissue evidence="3">Whole organism</tissue>
    </source>
</reference>
<protein>
    <submittedName>
        <fullName evidence="3">Uncharacterized protein LOC108675618</fullName>
    </submittedName>
</protein>
<dbReference type="KEGG" id="hazt:108675618"/>
<proteinExistence type="predicted"/>
<accession>A0A8B7NZ78</accession>
<organism evidence="2 3">
    <name type="scientific">Hyalella azteca</name>
    <name type="common">Amphipod</name>
    <dbReference type="NCBI Taxonomy" id="294128"/>
    <lineage>
        <taxon>Eukaryota</taxon>
        <taxon>Metazoa</taxon>
        <taxon>Ecdysozoa</taxon>
        <taxon>Arthropoda</taxon>
        <taxon>Crustacea</taxon>
        <taxon>Multicrustacea</taxon>
        <taxon>Malacostraca</taxon>
        <taxon>Eumalacostraca</taxon>
        <taxon>Peracarida</taxon>
        <taxon>Amphipoda</taxon>
        <taxon>Senticaudata</taxon>
        <taxon>Talitrida</taxon>
        <taxon>Talitroidea</taxon>
        <taxon>Hyalellidae</taxon>
        <taxon>Hyalella</taxon>
    </lineage>
</organism>
<evidence type="ECO:0000313" key="2">
    <source>
        <dbReference type="Proteomes" id="UP000694843"/>
    </source>
</evidence>
<dbReference type="GeneID" id="108675618"/>
<dbReference type="Proteomes" id="UP000694843">
    <property type="component" value="Unplaced"/>
</dbReference>
<dbReference type="AlphaFoldDB" id="A0A8B7NZ78"/>
<keyword evidence="1" id="KW-0732">Signal</keyword>
<sequence>MATPALLLTLLVAVSSATATELTSPRANEVIETYGLETSLRSSLFSTCIKQAASLTGSLWLVVVGQQGFYQVTSSSAQNITWQVADAATTLFACAQATVDAAKLMFKFNGGSCMIAMNGFYTPFTQACDGQTVYVGSYGESGCITLFGGFLDGQNITNDGMCYSTCIGDNKLKFQDGTEVAIPSDGAVPCIGTVFAPHILTSNTANSFCTAATKCALSGLELAQVDTEENLNAVKTAGNFDSSS</sequence>
<dbReference type="RefSeq" id="XP_018019134.2">
    <property type="nucleotide sequence ID" value="XM_018163645.2"/>
</dbReference>
<keyword evidence="2" id="KW-1185">Reference proteome</keyword>
<feature type="non-terminal residue" evidence="3">
    <location>
        <position position="244"/>
    </location>
</feature>
<gene>
    <name evidence="3" type="primary">LOC108675618</name>
</gene>
<feature type="chain" id="PRO_5037173201" evidence="1">
    <location>
        <begin position="20"/>
        <end position="244"/>
    </location>
</feature>
<evidence type="ECO:0000256" key="1">
    <source>
        <dbReference type="SAM" id="SignalP"/>
    </source>
</evidence>
<name>A0A8B7NZ78_HYAAZ</name>